<feature type="domain" description="CCHC-type" evidence="2">
    <location>
        <begin position="53"/>
        <end position="66"/>
    </location>
</feature>
<dbReference type="AlphaFoldDB" id="A0A392T0V7"/>
<dbReference type="Pfam" id="PF00098">
    <property type="entry name" value="zf-CCHC"/>
    <property type="match status" value="1"/>
</dbReference>
<dbReference type="InterPro" id="IPR036875">
    <property type="entry name" value="Znf_CCHC_sf"/>
</dbReference>
<dbReference type="Gene3D" id="4.10.60.10">
    <property type="entry name" value="Zinc finger, CCHC-type"/>
    <property type="match status" value="1"/>
</dbReference>
<dbReference type="EMBL" id="LXQA010474644">
    <property type="protein sequence ID" value="MCI54124.1"/>
    <property type="molecule type" value="Genomic_DNA"/>
</dbReference>
<keyword evidence="1" id="KW-0479">Metal-binding</keyword>
<keyword evidence="1" id="KW-0862">Zinc</keyword>
<dbReference type="Proteomes" id="UP000265520">
    <property type="component" value="Unassembled WGS sequence"/>
</dbReference>
<dbReference type="PROSITE" id="PS50158">
    <property type="entry name" value="ZF_CCHC"/>
    <property type="match status" value="1"/>
</dbReference>
<dbReference type="SUPFAM" id="SSF57756">
    <property type="entry name" value="Retrovirus zinc finger-like domains"/>
    <property type="match status" value="1"/>
</dbReference>
<reference evidence="3 4" key="1">
    <citation type="journal article" date="2018" name="Front. Plant Sci.">
        <title>Red Clover (Trifolium pratense) and Zigzag Clover (T. medium) - A Picture of Genomic Similarities and Differences.</title>
        <authorList>
            <person name="Dluhosova J."/>
            <person name="Istvanek J."/>
            <person name="Nedelnik J."/>
            <person name="Repkova J."/>
        </authorList>
    </citation>
    <scope>NUCLEOTIDE SEQUENCE [LARGE SCALE GENOMIC DNA]</scope>
    <source>
        <strain evidence="4">cv. 10/8</strain>
        <tissue evidence="3">Leaf</tissue>
    </source>
</reference>
<accession>A0A392T0V7</accession>
<proteinExistence type="predicted"/>
<dbReference type="InterPro" id="IPR001878">
    <property type="entry name" value="Znf_CCHC"/>
</dbReference>
<sequence length="82" mass="9270">MDYETVVNRDQPTSNDSIIATANNVSHNKGQHQKGNFNNYSQSSQYVEDKVVCQYCNKPGHVARNCFKIKGYPKRNGHKPVA</sequence>
<evidence type="ECO:0000256" key="1">
    <source>
        <dbReference type="PROSITE-ProRule" id="PRU00047"/>
    </source>
</evidence>
<dbReference type="GO" id="GO:0003676">
    <property type="term" value="F:nucleic acid binding"/>
    <property type="evidence" value="ECO:0007669"/>
    <property type="project" value="InterPro"/>
</dbReference>
<comment type="caution">
    <text evidence="3">The sequence shown here is derived from an EMBL/GenBank/DDBJ whole genome shotgun (WGS) entry which is preliminary data.</text>
</comment>
<organism evidence="3 4">
    <name type="scientific">Trifolium medium</name>
    <dbReference type="NCBI Taxonomy" id="97028"/>
    <lineage>
        <taxon>Eukaryota</taxon>
        <taxon>Viridiplantae</taxon>
        <taxon>Streptophyta</taxon>
        <taxon>Embryophyta</taxon>
        <taxon>Tracheophyta</taxon>
        <taxon>Spermatophyta</taxon>
        <taxon>Magnoliopsida</taxon>
        <taxon>eudicotyledons</taxon>
        <taxon>Gunneridae</taxon>
        <taxon>Pentapetalae</taxon>
        <taxon>rosids</taxon>
        <taxon>fabids</taxon>
        <taxon>Fabales</taxon>
        <taxon>Fabaceae</taxon>
        <taxon>Papilionoideae</taxon>
        <taxon>50 kb inversion clade</taxon>
        <taxon>NPAAA clade</taxon>
        <taxon>Hologalegina</taxon>
        <taxon>IRL clade</taxon>
        <taxon>Trifolieae</taxon>
        <taxon>Trifolium</taxon>
    </lineage>
</organism>
<keyword evidence="1" id="KW-0863">Zinc-finger</keyword>
<evidence type="ECO:0000259" key="2">
    <source>
        <dbReference type="PROSITE" id="PS50158"/>
    </source>
</evidence>
<dbReference type="GO" id="GO:0008270">
    <property type="term" value="F:zinc ion binding"/>
    <property type="evidence" value="ECO:0007669"/>
    <property type="project" value="UniProtKB-KW"/>
</dbReference>
<name>A0A392T0V7_9FABA</name>
<keyword evidence="4" id="KW-1185">Reference proteome</keyword>
<evidence type="ECO:0000313" key="4">
    <source>
        <dbReference type="Proteomes" id="UP000265520"/>
    </source>
</evidence>
<evidence type="ECO:0000313" key="3">
    <source>
        <dbReference type="EMBL" id="MCI54124.1"/>
    </source>
</evidence>
<feature type="non-terminal residue" evidence="3">
    <location>
        <position position="82"/>
    </location>
</feature>
<protein>
    <recommendedName>
        <fullName evidence="2">CCHC-type domain-containing protein</fullName>
    </recommendedName>
</protein>